<dbReference type="PANTHER" id="PTHR34853">
    <property type="match status" value="1"/>
</dbReference>
<keyword evidence="1" id="KW-0378">Hydrolase</keyword>
<evidence type="ECO:0000256" key="1">
    <source>
        <dbReference type="ARBA" id="ARBA00022801"/>
    </source>
</evidence>
<reference evidence="3" key="1">
    <citation type="journal article" date="2020" name="Stud. Mycol.">
        <title>101 Dothideomycetes genomes: a test case for predicting lifestyles and emergence of pathogens.</title>
        <authorList>
            <person name="Haridas S."/>
            <person name="Albert R."/>
            <person name="Binder M."/>
            <person name="Bloem J."/>
            <person name="Labutti K."/>
            <person name="Salamov A."/>
            <person name="Andreopoulos B."/>
            <person name="Baker S."/>
            <person name="Barry K."/>
            <person name="Bills G."/>
            <person name="Bluhm B."/>
            <person name="Cannon C."/>
            <person name="Castanera R."/>
            <person name="Culley D."/>
            <person name="Daum C."/>
            <person name="Ezra D."/>
            <person name="Gonzalez J."/>
            <person name="Henrissat B."/>
            <person name="Kuo A."/>
            <person name="Liang C."/>
            <person name="Lipzen A."/>
            <person name="Lutzoni F."/>
            <person name="Magnuson J."/>
            <person name="Mondo S."/>
            <person name="Nolan M."/>
            <person name="Ohm R."/>
            <person name="Pangilinan J."/>
            <person name="Park H.-J."/>
            <person name="Ramirez L."/>
            <person name="Alfaro M."/>
            <person name="Sun H."/>
            <person name="Tritt A."/>
            <person name="Yoshinaga Y."/>
            <person name="Zwiers L.-H."/>
            <person name="Turgeon B."/>
            <person name="Goodwin S."/>
            <person name="Spatafora J."/>
            <person name="Crous P."/>
            <person name="Grigoriev I."/>
        </authorList>
    </citation>
    <scope>NUCLEOTIDE SEQUENCE</scope>
    <source>
        <strain evidence="3">CBS 113389</strain>
    </source>
</reference>
<dbReference type="GO" id="GO:0016042">
    <property type="term" value="P:lipid catabolic process"/>
    <property type="evidence" value="ECO:0007669"/>
    <property type="project" value="UniProtKB-UniRule"/>
</dbReference>
<organism evidence="3 4">
    <name type="scientific">Neohortaea acidophila</name>
    <dbReference type="NCBI Taxonomy" id="245834"/>
    <lineage>
        <taxon>Eukaryota</taxon>
        <taxon>Fungi</taxon>
        <taxon>Dikarya</taxon>
        <taxon>Ascomycota</taxon>
        <taxon>Pezizomycotina</taxon>
        <taxon>Dothideomycetes</taxon>
        <taxon>Dothideomycetidae</taxon>
        <taxon>Mycosphaerellales</taxon>
        <taxon>Teratosphaeriaceae</taxon>
        <taxon>Neohortaea</taxon>
    </lineage>
</organism>
<accession>A0A6A6Q5I2</accession>
<gene>
    <name evidence="3" type="ORF">BDY17DRAFT_289553</name>
</gene>
<dbReference type="PANTHER" id="PTHR34853:SF5">
    <property type="entry name" value="LIP-DOMAIN-CONTAINING PROTEIN-RELATED"/>
    <property type="match status" value="1"/>
</dbReference>
<protein>
    <submittedName>
        <fullName evidence="3">Secretory lipase-domain-containing protein</fullName>
    </submittedName>
</protein>
<dbReference type="InterPro" id="IPR029058">
    <property type="entry name" value="AB_hydrolase_fold"/>
</dbReference>
<proteinExistence type="inferred from homology"/>
<dbReference type="Gene3D" id="3.40.50.1820">
    <property type="entry name" value="alpha/beta hydrolase"/>
    <property type="match status" value="1"/>
</dbReference>
<dbReference type="RefSeq" id="XP_033594277.1">
    <property type="nucleotide sequence ID" value="XM_033732365.1"/>
</dbReference>
<dbReference type="GeneID" id="54473367"/>
<feature type="chain" id="PRO_5025720924" evidence="2">
    <location>
        <begin position="21"/>
        <end position="453"/>
    </location>
</feature>
<dbReference type="Pfam" id="PF03583">
    <property type="entry name" value="LIP"/>
    <property type="match status" value="1"/>
</dbReference>
<evidence type="ECO:0000313" key="3">
    <source>
        <dbReference type="EMBL" id="KAF2487708.1"/>
    </source>
</evidence>
<dbReference type="EMBL" id="MU001631">
    <property type="protein sequence ID" value="KAF2487708.1"/>
    <property type="molecule type" value="Genomic_DNA"/>
</dbReference>
<dbReference type="Proteomes" id="UP000799767">
    <property type="component" value="Unassembled WGS sequence"/>
</dbReference>
<evidence type="ECO:0000256" key="2">
    <source>
        <dbReference type="PIRNR" id="PIRNR029171"/>
    </source>
</evidence>
<dbReference type="Gene3D" id="1.10.260.130">
    <property type="match status" value="1"/>
</dbReference>
<evidence type="ECO:0000313" key="4">
    <source>
        <dbReference type="Proteomes" id="UP000799767"/>
    </source>
</evidence>
<name>A0A6A6Q5I2_9PEZI</name>
<comment type="similarity">
    <text evidence="2">Belongs to the AB hydrolase superfamily. Lipase family.</text>
</comment>
<keyword evidence="4" id="KW-1185">Reference proteome</keyword>
<keyword evidence="2" id="KW-0732">Signal</keyword>
<dbReference type="OrthoDB" id="2373480at2759"/>
<dbReference type="SUPFAM" id="SSF53474">
    <property type="entry name" value="alpha/beta-Hydrolases"/>
    <property type="match status" value="1"/>
</dbReference>
<sequence>MMLLFDFLLAGALFLSSATALVAPSQDPFYTPPAGFASKAPGTVLRSRTVQTAFLGLVPNPVQGYQLLYRTTATNGSAIATVTTVFKPFGAALDKFVSFQTAYDSSDTVCDPSYNYQLGNNNTDLIVAFESLILESYILEGYIVSAPDYEGPDAAFSPGHLSGMGVLDSIRAVSSFASLGFTTSKPAVVAVGYSGGAIATGTASLQSTYAPELNIKGFASGGTPANLTGTLVFLDGELFSGFLPAALAGQLKPSAYQAELEPLYNKIITPFGRSKVEYADENCAQNDIFNFAEQSILSTKFQTLGEGLLYDPTISGIFEQNIMGIHTNQTPVAPVYLYHARNDEIIPYLNASTLYNNWCDQGATVHFTTFGNGGHLTTELLGVPSTLQFVNAAFAGTVAKGCSQQTVLNSTLNPLALAASLEPLAVSLIEGLNIAGLEDINIKNDLNLLKSGL</sequence>
<feature type="signal peptide" evidence="2">
    <location>
        <begin position="1"/>
        <end position="20"/>
    </location>
</feature>
<dbReference type="InterPro" id="IPR005152">
    <property type="entry name" value="Lipase_secreted"/>
</dbReference>
<dbReference type="AlphaFoldDB" id="A0A6A6Q5I2"/>
<dbReference type="PIRSF" id="PIRSF029171">
    <property type="entry name" value="Esterase_LipA"/>
    <property type="match status" value="1"/>
</dbReference>
<dbReference type="GO" id="GO:0004806">
    <property type="term" value="F:triacylglycerol lipase activity"/>
    <property type="evidence" value="ECO:0007669"/>
    <property type="project" value="UniProtKB-UniRule"/>
</dbReference>